<reference evidence="2" key="1">
    <citation type="journal article" date="2014" name="Proc. Natl. Acad. Sci. U.S.A.">
        <title>Extensive sampling of basidiomycete genomes demonstrates inadequacy of the white-rot/brown-rot paradigm for wood decay fungi.</title>
        <authorList>
            <person name="Riley R."/>
            <person name="Salamov A.A."/>
            <person name="Brown D.W."/>
            <person name="Nagy L.G."/>
            <person name="Floudas D."/>
            <person name="Held B.W."/>
            <person name="Levasseur A."/>
            <person name="Lombard V."/>
            <person name="Morin E."/>
            <person name="Otillar R."/>
            <person name="Lindquist E.A."/>
            <person name="Sun H."/>
            <person name="LaButti K.M."/>
            <person name="Schmutz J."/>
            <person name="Jabbour D."/>
            <person name="Luo H."/>
            <person name="Baker S.E."/>
            <person name="Pisabarro A.G."/>
            <person name="Walton J.D."/>
            <person name="Blanchette R.A."/>
            <person name="Henrissat B."/>
            <person name="Martin F."/>
            <person name="Cullen D."/>
            <person name="Hibbett D.S."/>
            <person name="Grigoriev I.V."/>
        </authorList>
    </citation>
    <scope>NUCLEOTIDE SEQUENCE [LARGE SCALE GENOMIC DNA]</scope>
    <source>
        <strain evidence="2">FD-172 SS1</strain>
    </source>
</reference>
<evidence type="ECO:0000313" key="1">
    <source>
        <dbReference type="EMBL" id="KDQ13085.1"/>
    </source>
</evidence>
<gene>
    <name evidence="1" type="ORF">BOTBODRAFT_402445</name>
</gene>
<proteinExistence type="predicted"/>
<accession>A0A067MEE8</accession>
<evidence type="ECO:0000313" key="2">
    <source>
        <dbReference type="Proteomes" id="UP000027195"/>
    </source>
</evidence>
<name>A0A067MEE8_BOTB1</name>
<dbReference type="EMBL" id="KL198046">
    <property type="protein sequence ID" value="KDQ13085.1"/>
    <property type="molecule type" value="Genomic_DNA"/>
</dbReference>
<sequence>MGPRSLYNPSFTIRPRPWHCPLGDAREKTRQAAVALDRVSCKDSCLDKFCSVTAPAASHSAAIHDLLDALRTSPCLRELTLEGLQFAKKPKKSHPRPPSPGDIVPLLQLERLVLKEFERETWSTRHILNRVAVPPILFLSIVSTVFEGALELRPILPGGWKRCCKFGVSES</sequence>
<organism evidence="1 2">
    <name type="scientific">Botryobasidium botryosum (strain FD-172 SS1)</name>
    <dbReference type="NCBI Taxonomy" id="930990"/>
    <lineage>
        <taxon>Eukaryota</taxon>
        <taxon>Fungi</taxon>
        <taxon>Dikarya</taxon>
        <taxon>Basidiomycota</taxon>
        <taxon>Agaricomycotina</taxon>
        <taxon>Agaricomycetes</taxon>
        <taxon>Cantharellales</taxon>
        <taxon>Botryobasidiaceae</taxon>
        <taxon>Botryobasidium</taxon>
    </lineage>
</organism>
<keyword evidence="2" id="KW-1185">Reference proteome</keyword>
<dbReference type="InParanoid" id="A0A067MEE8"/>
<protein>
    <submittedName>
        <fullName evidence="1">Uncharacterized protein</fullName>
    </submittedName>
</protein>
<dbReference type="HOGENOM" id="CLU_1562635_0_0_1"/>
<dbReference type="AlphaFoldDB" id="A0A067MEE8"/>
<dbReference type="Proteomes" id="UP000027195">
    <property type="component" value="Unassembled WGS sequence"/>
</dbReference>